<keyword evidence="2" id="KW-1185">Reference proteome</keyword>
<sequence>MSDNRAPVVHGFTLADIDSLARTAVSAARAVGMDGLTRYQTAWSTIAEHLVEAEEPPSRTELIRAGWRAINAETAACLHARGYRNGHAHQGPASSPRYLQYWNTPLEDNAIDRLVDHLAAVQIGDLFTRAQGEAVEALARHDDHALAAASLGIPYKTFASRLSAARQRFQAAWYAPETAPRLTHHDKRCGSEPSRTHCRAGHELAGENLRIQVRRGGKKERCCRACEHARSKARWQTAHPDGTAAA</sequence>
<organism evidence="1 2">
    <name type="scientific">Streptomyces olivoverticillatus</name>
    <dbReference type="NCBI Taxonomy" id="66427"/>
    <lineage>
        <taxon>Bacteria</taxon>
        <taxon>Bacillati</taxon>
        <taxon>Actinomycetota</taxon>
        <taxon>Actinomycetes</taxon>
        <taxon>Kitasatosporales</taxon>
        <taxon>Streptomycetaceae</taxon>
        <taxon>Streptomyces</taxon>
    </lineage>
</organism>
<dbReference type="Proteomes" id="UP000556084">
    <property type="component" value="Unassembled WGS sequence"/>
</dbReference>
<gene>
    <name evidence="1" type="ORF">FHS39_002540</name>
</gene>
<reference evidence="1 2" key="1">
    <citation type="submission" date="2020-08" db="EMBL/GenBank/DDBJ databases">
        <title>Genomic Encyclopedia of Type Strains, Phase III (KMG-III): the genomes of soil and plant-associated and newly described type strains.</title>
        <authorList>
            <person name="Whitman W."/>
        </authorList>
    </citation>
    <scope>NUCLEOTIDE SEQUENCE [LARGE SCALE GENOMIC DNA]</scope>
    <source>
        <strain evidence="1 2">CECT 3266</strain>
    </source>
</reference>
<accession>A0A7W7PKR7</accession>
<evidence type="ECO:0000313" key="1">
    <source>
        <dbReference type="EMBL" id="MBB4893509.1"/>
    </source>
</evidence>
<name>A0A7W7PKR7_9ACTN</name>
<comment type="caution">
    <text evidence="1">The sequence shown here is derived from an EMBL/GenBank/DDBJ whole genome shotgun (WGS) entry which is preliminary data.</text>
</comment>
<protein>
    <submittedName>
        <fullName evidence="1">Uncharacterized protein</fullName>
    </submittedName>
</protein>
<evidence type="ECO:0000313" key="2">
    <source>
        <dbReference type="Proteomes" id="UP000556084"/>
    </source>
</evidence>
<dbReference type="EMBL" id="JACHJH010000003">
    <property type="protein sequence ID" value="MBB4893509.1"/>
    <property type="molecule type" value="Genomic_DNA"/>
</dbReference>
<dbReference type="AlphaFoldDB" id="A0A7W7PKR7"/>
<dbReference type="RefSeq" id="WP_184349348.1">
    <property type="nucleotide sequence ID" value="NZ_JACHJH010000003.1"/>
</dbReference>
<proteinExistence type="predicted"/>